<dbReference type="Proteomes" id="UP000185678">
    <property type="component" value="Unassembled WGS sequence"/>
</dbReference>
<protein>
    <recommendedName>
        <fullName evidence="3">Urease accessory protein UreD</fullName>
    </recommendedName>
</protein>
<dbReference type="EMBL" id="FTOA01000003">
    <property type="protein sequence ID" value="SIS68059.1"/>
    <property type="molecule type" value="Genomic_DNA"/>
</dbReference>
<organism evidence="4 5">
    <name type="scientific">Insolitispirillum peregrinum</name>
    <dbReference type="NCBI Taxonomy" id="80876"/>
    <lineage>
        <taxon>Bacteria</taxon>
        <taxon>Pseudomonadati</taxon>
        <taxon>Pseudomonadota</taxon>
        <taxon>Alphaproteobacteria</taxon>
        <taxon>Rhodospirillales</taxon>
        <taxon>Novispirillaceae</taxon>
        <taxon>Insolitispirillum</taxon>
    </lineage>
</organism>
<evidence type="ECO:0000256" key="2">
    <source>
        <dbReference type="ARBA" id="ARBA00023186"/>
    </source>
</evidence>
<evidence type="ECO:0000256" key="3">
    <source>
        <dbReference type="HAMAP-Rule" id="MF_01384"/>
    </source>
</evidence>
<evidence type="ECO:0000256" key="1">
    <source>
        <dbReference type="ARBA" id="ARBA00007177"/>
    </source>
</evidence>
<dbReference type="RefSeq" id="WP_076399726.1">
    <property type="nucleotide sequence ID" value="NZ_FTOA01000003.1"/>
</dbReference>
<proteinExistence type="inferred from homology"/>
<gene>
    <name evidence="3" type="primary">ureD</name>
    <name evidence="4" type="ORF">SAMN05421779_10369</name>
</gene>
<evidence type="ECO:0000313" key="5">
    <source>
        <dbReference type="Proteomes" id="UP000185678"/>
    </source>
</evidence>
<dbReference type="Pfam" id="PF01774">
    <property type="entry name" value="UreD"/>
    <property type="match status" value="1"/>
</dbReference>
<dbReference type="InterPro" id="IPR002669">
    <property type="entry name" value="UreD"/>
</dbReference>
<dbReference type="HAMAP" id="MF_01384">
    <property type="entry name" value="UreD"/>
    <property type="match status" value="1"/>
</dbReference>
<keyword evidence="2 3" id="KW-0143">Chaperone</keyword>
<name>A0A1N7L2H3_9PROT</name>
<comment type="similarity">
    <text evidence="1 3">Belongs to the UreD family.</text>
</comment>
<comment type="function">
    <text evidence="3">Required for maturation of urease via the functional incorporation of the urease nickel metallocenter.</text>
</comment>
<evidence type="ECO:0000313" key="4">
    <source>
        <dbReference type="EMBL" id="SIS68059.1"/>
    </source>
</evidence>
<comment type="subcellular location">
    <subcellularLocation>
        <location evidence="3">Cytoplasm</location>
    </subcellularLocation>
</comment>
<keyword evidence="3" id="KW-0996">Nickel insertion</keyword>
<comment type="subunit">
    <text evidence="3">UreD, UreF and UreG form a complex that acts as a GTP-hydrolysis-dependent molecular chaperone, activating the urease apoprotein by helping to assemble the nickel containing metallocenter of UreC. The UreE protein probably delivers the nickel.</text>
</comment>
<keyword evidence="5" id="KW-1185">Reference proteome</keyword>
<dbReference type="PANTHER" id="PTHR33643:SF1">
    <property type="entry name" value="UREASE ACCESSORY PROTEIN D"/>
    <property type="match status" value="1"/>
</dbReference>
<dbReference type="STRING" id="80876.SAMN05421779_10369"/>
<dbReference type="GO" id="GO:0005737">
    <property type="term" value="C:cytoplasm"/>
    <property type="evidence" value="ECO:0007669"/>
    <property type="project" value="UniProtKB-SubCell"/>
</dbReference>
<dbReference type="GO" id="GO:0016151">
    <property type="term" value="F:nickel cation binding"/>
    <property type="evidence" value="ECO:0007669"/>
    <property type="project" value="UniProtKB-UniRule"/>
</dbReference>
<accession>A0A1N7L2H3</accession>
<dbReference type="PANTHER" id="PTHR33643">
    <property type="entry name" value="UREASE ACCESSORY PROTEIN D"/>
    <property type="match status" value="1"/>
</dbReference>
<dbReference type="AlphaFoldDB" id="A0A1N7L2H3"/>
<keyword evidence="3" id="KW-0963">Cytoplasm</keyword>
<sequence>MFDAILPSENRPVSPPPLPRMTGRAELAFADGRLAHLYQQAPLRVLFPTPPTGEPVQAALVTTSGGLTGGDRLTLTASVRDGSRATVIASAAEKLYRSTGDDVDIDVALSVADGGWLEFLPQETILFDGARLRRLTRIDASGSAQVLAGEMLVFGRTARGERFTRGLARDEWRVQRDGRLVWADALHVDDPAVLSASAGFAGAVACATALLLTPEPLAWRDAVRELLASHGGRAGATVVNGLLLVRWLDSDAQRLRASFGQVWSLLRHGTGGGAARMPRLWDI</sequence>
<reference evidence="4 5" key="1">
    <citation type="submission" date="2017-01" db="EMBL/GenBank/DDBJ databases">
        <authorList>
            <person name="Mah S.A."/>
            <person name="Swanson W.J."/>
            <person name="Moy G.W."/>
            <person name="Vacquier V.D."/>
        </authorList>
    </citation>
    <scope>NUCLEOTIDE SEQUENCE [LARGE SCALE GENOMIC DNA]</scope>
    <source>
        <strain evidence="4 5">DSM 11589</strain>
    </source>
</reference>